<keyword evidence="3" id="KW-0805">Transcription regulation</keyword>
<evidence type="ECO:0000259" key="5">
    <source>
        <dbReference type="PROSITE" id="PS50921"/>
    </source>
</evidence>
<dbReference type="SMART" id="SM01012">
    <property type="entry name" value="ANTAR"/>
    <property type="match status" value="1"/>
</dbReference>
<evidence type="ECO:0000256" key="4">
    <source>
        <dbReference type="ARBA" id="ARBA00023163"/>
    </source>
</evidence>
<comment type="caution">
    <text evidence="6">The sequence shown here is derived from an EMBL/GenBank/DDBJ whole genome shotgun (WGS) entry which is preliminary data.</text>
</comment>
<dbReference type="InterPro" id="IPR029016">
    <property type="entry name" value="GAF-like_dom_sf"/>
</dbReference>
<proteinExistence type="predicted"/>
<dbReference type="GO" id="GO:0016301">
    <property type="term" value="F:kinase activity"/>
    <property type="evidence" value="ECO:0007669"/>
    <property type="project" value="UniProtKB-KW"/>
</dbReference>
<dbReference type="Proteomes" id="UP000557772">
    <property type="component" value="Unassembled WGS sequence"/>
</dbReference>
<dbReference type="RefSeq" id="WP_171157954.1">
    <property type="nucleotide sequence ID" value="NZ_JABENB010000003.1"/>
</dbReference>
<dbReference type="InterPro" id="IPR003018">
    <property type="entry name" value="GAF"/>
</dbReference>
<feature type="domain" description="ANTAR" evidence="5">
    <location>
        <begin position="155"/>
        <end position="216"/>
    </location>
</feature>
<evidence type="ECO:0000256" key="2">
    <source>
        <dbReference type="ARBA" id="ARBA00022777"/>
    </source>
</evidence>
<dbReference type="Gene3D" id="1.10.10.10">
    <property type="entry name" value="Winged helix-like DNA-binding domain superfamily/Winged helix DNA-binding domain"/>
    <property type="match status" value="1"/>
</dbReference>
<dbReference type="InterPro" id="IPR036388">
    <property type="entry name" value="WH-like_DNA-bd_sf"/>
</dbReference>
<dbReference type="GO" id="GO:0003723">
    <property type="term" value="F:RNA binding"/>
    <property type="evidence" value="ECO:0007669"/>
    <property type="project" value="InterPro"/>
</dbReference>
<name>A0A849ANP2_9MICO</name>
<dbReference type="SUPFAM" id="SSF55781">
    <property type="entry name" value="GAF domain-like"/>
    <property type="match status" value="1"/>
</dbReference>
<dbReference type="SUPFAM" id="SSF52172">
    <property type="entry name" value="CheY-like"/>
    <property type="match status" value="1"/>
</dbReference>
<evidence type="ECO:0000256" key="1">
    <source>
        <dbReference type="ARBA" id="ARBA00022679"/>
    </source>
</evidence>
<reference evidence="6 7" key="1">
    <citation type="submission" date="2020-05" db="EMBL/GenBank/DDBJ databases">
        <title>Flexivirga sp. ID2601S isolated from air conditioner.</title>
        <authorList>
            <person name="Kim D.H."/>
        </authorList>
    </citation>
    <scope>NUCLEOTIDE SEQUENCE [LARGE SCALE GENOMIC DNA]</scope>
    <source>
        <strain evidence="6 7">ID2601S</strain>
    </source>
</reference>
<dbReference type="PROSITE" id="PS50921">
    <property type="entry name" value="ANTAR"/>
    <property type="match status" value="1"/>
</dbReference>
<organism evidence="6 7">
    <name type="scientific">Flexivirga aerilata</name>
    <dbReference type="NCBI Taxonomy" id="1656889"/>
    <lineage>
        <taxon>Bacteria</taxon>
        <taxon>Bacillati</taxon>
        <taxon>Actinomycetota</taxon>
        <taxon>Actinomycetes</taxon>
        <taxon>Micrococcales</taxon>
        <taxon>Dermacoccaceae</taxon>
        <taxon>Flexivirga</taxon>
    </lineage>
</organism>
<dbReference type="EMBL" id="JABENB010000003">
    <property type="protein sequence ID" value="NNG41031.1"/>
    <property type="molecule type" value="Genomic_DNA"/>
</dbReference>
<sequence length="235" mass="25552">MDATEFARVAAQLAAADGPEATAKEVVEQARSLLAADHAGITLIGSRGRLRTVGTDDPVALTADELQYRLHEGPCADSSWTGETFASSAVADDERWPAWGRAVARLGVGSALAGELTDTDGHRLGSLNLYWRAQRPFTRDDHSYVQIFATHAAIALHSSMRHAQLNTALDARKVIGQAQGILMERHALRAEQAFEVLRRYSQNHNIKLREVAEFLVSTRELPSGRTESEEATPGA</sequence>
<dbReference type="Pfam" id="PF13185">
    <property type="entry name" value="GAF_2"/>
    <property type="match status" value="1"/>
</dbReference>
<keyword evidence="2" id="KW-0418">Kinase</keyword>
<accession>A0A849ANP2</accession>
<keyword evidence="4" id="KW-0804">Transcription</keyword>
<dbReference type="Pfam" id="PF03861">
    <property type="entry name" value="ANTAR"/>
    <property type="match status" value="1"/>
</dbReference>
<evidence type="ECO:0000313" key="7">
    <source>
        <dbReference type="Proteomes" id="UP000557772"/>
    </source>
</evidence>
<dbReference type="InterPro" id="IPR005561">
    <property type="entry name" value="ANTAR"/>
</dbReference>
<dbReference type="InterPro" id="IPR012074">
    <property type="entry name" value="GAF_ANTAR"/>
</dbReference>
<gene>
    <name evidence="6" type="ORF">HJ588_17370</name>
</gene>
<dbReference type="InterPro" id="IPR011006">
    <property type="entry name" value="CheY-like_superfamily"/>
</dbReference>
<dbReference type="PIRSF" id="PIRSF036625">
    <property type="entry name" value="GAF_ANTAR"/>
    <property type="match status" value="1"/>
</dbReference>
<dbReference type="Gene3D" id="3.30.450.40">
    <property type="match status" value="1"/>
</dbReference>
<dbReference type="SMART" id="SM00065">
    <property type="entry name" value="GAF"/>
    <property type="match status" value="1"/>
</dbReference>
<keyword evidence="7" id="KW-1185">Reference proteome</keyword>
<protein>
    <submittedName>
        <fullName evidence="6">GAF and ANTAR domain-containing protein</fullName>
    </submittedName>
</protein>
<keyword evidence="1" id="KW-0808">Transferase</keyword>
<dbReference type="AlphaFoldDB" id="A0A849ANP2"/>
<evidence type="ECO:0000313" key="6">
    <source>
        <dbReference type="EMBL" id="NNG41031.1"/>
    </source>
</evidence>
<evidence type="ECO:0000256" key="3">
    <source>
        <dbReference type="ARBA" id="ARBA00023015"/>
    </source>
</evidence>